<protein>
    <submittedName>
        <fullName evidence="1">Putative secreted protein</fullName>
    </submittedName>
</protein>
<dbReference type="EMBL" id="GGFJ01011608">
    <property type="protein sequence ID" value="MBW60749.1"/>
    <property type="molecule type" value="Transcribed_RNA"/>
</dbReference>
<accession>A0A2M4C662</accession>
<proteinExistence type="predicted"/>
<reference evidence="1" key="1">
    <citation type="submission" date="2018-01" db="EMBL/GenBank/DDBJ databases">
        <title>An insight into the sialome of Amazonian anophelines.</title>
        <authorList>
            <person name="Ribeiro J.M."/>
            <person name="Scarpassa V."/>
            <person name="Calvo E."/>
        </authorList>
    </citation>
    <scope>NUCLEOTIDE SEQUENCE</scope>
    <source>
        <tissue evidence="1">Salivary glands</tissue>
    </source>
</reference>
<organism evidence="1">
    <name type="scientific">Anopheles marajoara</name>
    <dbReference type="NCBI Taxonomy" id="58244"/>
    <lineage>
        <taxon>Eukaryota</taxon>
        <taxon>Metazoa</taxon>
        <taxon>Ecdysozoa</taxon>
        <taxon>Arthropoda</taxon>
        <taxon>Hexapoda</taxon>
        <taxon>Insecta</taxon>
        <taxon>Pterygota</taxon>
        <taxon>Neoptera</taxon>
        <taxon>Endopterygota</taxon>
        <taxon>Diptera</taxon>
        <taxon>Nematocera</taxon>
        <taxon>Culicoidea</taxon>
        <taxon>Culicidae</taxon>
        <taxon>Anophelinae</taxon>
        <taxon>Anopheles</taxon>
    </lineage>
</organism>
<dbReference type="AlphaFoldDB" id="A0A2M4C662"/>
<name>A0A2M4C662_9DIPT</name>
<evidence type="ECO:0000313" key="1">
    <source>
        <dbReference type="EMBL" id="MBW60749.1"/>
    </source>
</evidence>
<sequence>MTKFTSNRSALAGSAAVSVTAAFLYNQASSGPPIDTRIVSLWRPVTRNTRRSTSSNSSCTPCSVCEEIRCNRASSSSTETSFCRIAFGSGTKSILLPTLIIRSGVSVRSPPLRISEPSVRSTWAHCSACASCAISCTCTITSASMASSSVATKHSISPVGMSDMKPTVSM</sequence>